<evidence type="ECO:0000256" key="9">
    <source>
        <dbReference type="ARBA" id="ARBA00022771"/>
    </source>
</evidence>
<dbReference type="CDD" id="cd16461">
    <property type="entry name" value="RING-H2_EL5-like"/>
    <property type="match status" value="1"/>
</dbReference>
<dbReference type="SMART" id="SM00184">
    <property type="entry name" value="RING"/>
    <property type="match status" value="1"/>
</dbReference>
<organism evidence="19 20">
    <name type="scientific">Heracleum sosnowskyi</name>
    <dbReference type="NCBI Taxonomy" id="360622"/>
    <lineage>
        <taxon>Eukaryota</taxon>
        <taxon>Viridiplantae</taxon>
        <taxon>Streptophyta</taxon>
        <taxon>Embryophyta</taxon>
        <taxon>Tracheophyta</taxon>
        <taxon>Spermatophyta</taxon>
        <taxon>Magnoliopsida</taxon>
        <taxon>eudicotyledons</taxon>
        <taxon>Gunneridae</taxon>
        <taxon>Pentapetalae</taxon>
        <taxon>asterids</taxon>
        <taxon>campanulids</taxon>
        <taxon>Apiales</taxon>
        <taxon>Apiaceae</taxon>
        <taxon>Apioideae</taxon>
        <taxon>apioid superclade</taxon>
        <taxon>Tordylieae</taxon>
        <taxon>Tordyliinae</taxon>
        <taxon>Heracleum</taxon>
    </lineage>
</organism>
<evidence type="ECO:0000313" key="19">
    <source>
        <dbReference type="EMBL" id="KAK1376146.1"/>
    </source>
</evidence>
<keyword evidence="13 16" id="KW-0472">Membrane</keyword>
<dbReference type="Pfam" id="PF13639">
    <property type="entry name" value="zf-RING_2"/>
    <property type="match status" value="1"/>
</dbReference>
<feature type="chain" id="PRO_5042057882" description="RING-type E3 ubiquitin transferase" evidence="17">
    <location>
        <begin position="20"/>
        <end position="358"/>
    </location>
</feature>
<dbReference type="InterPro" id="IPR013083">
    <property type="entry name" value="Znf_RING/FYVE/PHD"/>
</dbReference>
<evidence type="ECO:0000256" key="6">
    <source>
        <dbReference type="ARBA" id="ARBA00022692"/>
    </source>
</evidence>
<protein>
    <recommendedName>
        <fullName evidence="4">RING-type E3 ubiquitin transferase</fullName>
        <ecNumber evidence="4">2.3.2.27</ecNumber>
    </recommendedName>
</protein>
<proteinExistence type="inferred from homology"/>
<comment type="caution">
    <text evidence="19">The sequence shown here is derived from an EMBL/GenBank/DDBJ whole genome shotgun (WGS) entry which is preliminary data.</text>
</comment>
<keyword evidence="10" id="KW-0833">Ubl conjugation pathway</keyword>
<dbReference type="GO" id="GO:0008270">
    <property type="term" value="F:zinc ion binding"/>
    <property type="evidence" value="ECO:0007669"/>
    <property type="project" value="UniProtKB-KW"/>
</dbReference>
<evidence type="ECO:0000256" key="11">
    <source>
        <dbReference type="ARBA" id="ARBA00022833"/>
    </source>
</evidence>
<evidence type="ECO:0000256" key="7">
    <source>
        <dbReference type="ARBA" id="ARBA00022723"/>
    </source>
</evidence>
<evidence type="ECO:0000256" key="2">
    <source>
        <dbReference type="ARBA" id="ARBA00004167"/>
    </source>
</evidence>
<evidence type="ECO:0000256" key="15">
    <source>
        <dbReference type="PROSITE-ProRule" id="PRU00175"/>
    </source>
</evidence>
<sequence length="358" mass="39625">MDIVILFLILLLSIPATYSAYNCQSSACDYYGIPIRFPFQLSPQQPQSCGYPGFNVHCNSQRTTVLHLPNSGDFLVKSISYRRQVIKLYDPYKCLPKRLVELNLSGSPFKAAYYQNYTLLSCPPEFETSRFTTITCLSNSTSTIVATSSMSLVNSLTTCKIFLSSLIPVSQPPQDDDGLSSDLSDNLELKWSIPNCDRCEENGGLCKIRNTTSGQPACSHEPKTGALHVFRIIALCITVPAIVTSVVMAFFICFTRGPNVNHQDAELALQSVNHSEGLDESTIESYTKVVIGESRRLPAGPNDITCPICLSDYHANETLKCIPECQHCFHSECIDEWLRRKGTCPVCRNSPSPAHVNS</sequence>
<keyword evidence="12 16" id="KW-1133">Transmembrane helix</keyword>
<dbReference type="PANTHER" id="PTHR46279:SF2">
    <property type="entry name" value="RING-H2 FINGER PROTEIN ATL21A-RELATED"/>
    <property type="match status" value="1"/>
</dbReference>
<keyword evidence="9 15" id="KW-0863">Zinc-finger</keyword>
<keyword evidence="7" id="KW-0479">Metal-binding</keyword>
<comment type="pathway">
    <text evidence="3">Protein modification; protein ubiquitination.</text>
</comment>
<evidence type="ECO:0000256" key="10">
    <source>
        <dbReference type="ARBA" id="ARBA00022786"/>
    </source>
</evidence>
<evidence type="ECO:0000313" key="20">
    <source>
        <dbReference type="Proteomes" id="UP001237642"/>
    </source>
</evidence>
<comment type="catalytic activity">
    <reaction evidence="1">
        <text>S-ubiquitinyl-[E2 ubiquitin-conjugating enzyme]-L-cysteine + [acceptor protein]-L-lysine = [E2 ubiquitin-conjugating enzyme]-L-cysteine + N(6)-ubiquitinyl-[acceptor protein]-L-lysine.</text>
        <dbReference type="EC" id="2.3.2.27"/>
    </reaction>
</comment>
<dbReference type="InterPro" id="IPR001841">
    <property type="entry name" value="Znf_RING"/>
</dbReference>
<evidence type="ECO:0000256" key="4">
    <source>
        <dbReference type="ARBA" id="ARBA00012483"/>
    </source>
</evidence>
<evidence type="ECO:0000256" key="8">
    <source>
        <dbReference type="ARBA" id="ARBA00022729"/>
    </source>
</evidence>
<dbReference type="Proteomes" id="UP001237642">
    <property type="component" value="Unassembled WGS sequence"/>
</dbReference>
<comment type="subcellular location">
    <subcellularLocation>
        <location evidence="2">Membrane</location>
        <topology evidence="2">Single-pass membrane protein</topology>
    </subcellularLocation>
</comment>
<evidence type="ECO:0000256" key="12">
    <source>
        <dbReference type="ARBA" id="ARBA00022989"/>
    </source>
</evidence>
<dbReference type="Pfam" id="PF13947">
    <property type="entry name" value="GUB_WAK_bind"/>
    <property type="match status" value="1"/>
</dbReference>
<feature type="transmembrane region" description="Helical" evidence="16">
    <location>
        <begin position="229"/>
        <end position="254"/>
    </location>
</feature>
<keyword evidence="8 17" id="KW-0732">Signal</keyword>
<reference evidence="19" key="2">
    <citation type="submission" date="2023-05" db="EMBL/GenBank/DDBJ databases">
        <authorList>
            <person name="Schelkunov M.I."/>
        </authorList>
    </citation>
    <scope>NUCLEOTIDE SEQUENCE</scope>
    <source>
        <strain evidence="19">Hsosn_3</strain>
        <tissue evidence="19">Leaf</tissue>
    </source>
</reference>
<dbReference type="InterPro" id="IPR046948">
    <property type="entry name" value="ATL20-22-like"/>
</dbReference>
<keyword evidence="11" id="KW-0862">Zinc</keyword>
<dbReference type="PANTHER" id="PTHR46279">
    <property type="entry name" value="RING/U-BOX SUPERFAMILY PROTEIN"/>
    <property type="match status" value="1"/>
</dbReference>
<evidence type="ECO:0000256" key="3">
    <source>
        <dbReference type="ARBA" id="ARBA00004906"/>
    </source>
</evidence>
<dbReference type="InterPro" id="IPR025287">
    <property type="entry name" value="WAK_GUB"/>
</dbReference>
<evidence type="ECO:0000256" key="1">
    <source>
        <dbReference type="ARBA" id="ARBA00000900"/>
    </source>
</evidence>
<keyword evidence="20" id="KW-1185">Reference proteome</keyword>
<feature type="domain" description="RING-type" evidence="18">
    <location>
        <begin position="306"/>
        <end position="348"/>
    </location>
</feature>
<gene>
    <name evidence="19" type="ORF">POM88_032339</name>
</gene>
<feature type="signal peptide" evidence="17">
    <location>
        <begin position="1"/>
        <end position="19"/>
    </location>
</feature>
<evidence type="ECO:0000256" key="13">
    <source>
        <dbReference type="ARBA" id="ARBA00023136"/>
    </source>
</evidence>
<dbReference type="EC" id="2.3.2.27" evidence="4"/>
<dbReference type="GO" id="GO:0030247">
    <property type="term" value="F:polysaccharide binding"/>
    <property type="evidence" value="ECO:0007669"/>
    <property type="project" value="InterPro"/>
</dbReference>
<dbReference type="SUPFAM" id="SSF57850">
    <property type="entry name" value="RING/U-box"/>
    <property type="match status" value="1"/>
</dbReference>
<dbReference type="GO" id="GO:0061630">
    <property type="term" value="F:ubiquitin protein ligase activity"/>
    <property type="evidence" value="ECO:0007669"/>
    <property type="project" value="UniProtKB-EC"/>
</dbReference>
<dbReference type="GO" id="GO:0016020">
    <property type="term" value="C:membrane"/>
    <property type="evidence" value="ECO:0007669"/>
    <property type="project" value="UniProtKB-SubCell"/>
</dbReference>
<evidence type="ECO:0000256" key="16">
    <source>
        <dbReference type="SAM" id="Phobius"/>
    </source>
</evidence>
<dbReference type="Gene3D" id="3.30.40.10">
    <property type="entry name" value="Zinc/RING finger domain, C3HC4 (zinc finger)"/>
    <property type="match status" value="1"/>
</dbReference>
<dbReference type="PROSITE" id="PS50089">
    <property type="entry name" value="ZF_RING_2"/>
    <property type="match status" value="1"/>
</dbReference>
<evidence type="ECO:0000259" key="18">
    <source>
        <dbReference type="PROSITE" id="PS50089"/>
    </source>
</evidence>
<evidence type="ECO:0000256" key="5">
    <source>
        <dbReference type="ARBA" id="ARBA00022679"/>
    </source>
</evidence>
<evidence type="ECO:0000256" key="14">
    <source>
        <dbReference type="ARBA" id="ARBA00024209"/>
    </source>
</evidence>
<dbReference type="EMBL" id="JAUIZM010000007">
    <property type="protein sequence ID" value="KAK1376146.1"/>
    <property type="molecule type" value="Genomic_DNA"/>
</dbReference>
<accession>A0AAD8HZF1</accession>
<evidence type="ECO:0000256" key="17">
    <source>
        <dbReference type="SAM" id="SignalP"/>
    </source>
</evidence>
<comment type="similarity">
    <text evidence="14">Belongs to the RING-type zinc finger family. ATL subfamily.</text>
</comment>
<keyword evidence="5" id="KW-0808">Transferase</keyword>
<name>A0AAD8HZF1_9APIA</name>
<keyword evidence="6 16" id="KW-0812">Transmembrane</keyword>
<dbReference type="AlphaFoldDB" id="A0AAD8HZF1"/>
<reference evidence="19" key="1">
    <citation type="submission" date="2023-02" db="EMBL/GenBank/DDBJ databases">
        <title>Genome of toxic invasive species Heracleum sosnowskyi carries increased number of genes despite the absence of recent whole-genome duplications.</title>
        <authorList>
            <person name="Schelkunov M."/>
            <person name="Shtratnikova V."/>
            <person name="Makarenko M."/>
            <person name="Klepikova A."/>
            <person name="Omelchenko D."/>
            <person name="Novikova G."/>
            <person name="Obukhova E."/>
            <person name="Bogdanov V."/>
            <person name="Penin A."/>
            <person name="Logacheva M."/>
        </authorList>
    </citation>
    <scope>NUCLEOTIDE SEQUENCE</scope>
    <source>
        <strain evidence="19">Hsosn_3</strain>
        <tissue evidence="19">Leaf</tissue>
    </source>
</reference>